<comment type="caution">
    <text evidence="2">The sequence shown here is derived from an EMBL/GenBank/DDBJ whole genome shotgun (WGS) entry which is preliminary data.</text>
</comment>
<protein>
    <submittedName>
        <fullName evidence="2">Uncharacterized protein</fullName>
    </submittedName>
</protein>
<accession>A0ABT3TIY9</accession>
<dbReference type="RefSeq" id="WP_279246311.1">
    <property type="nucleotide sequence ID" value="NZ_SHNN01000003.1"/>
</dbReference>
<keyword evidence="3" id="KW-1185">Reference proteome</keyword>
<organism evidence="2 3">
    <name type="scientific">Candidatus Litorirhabdus singularis</name>
    <dbReference type="NCBI Taxonomy" id="2518993"/>
    <lineage>
        <taxon>Bacteria</taxon>
        <taxon>Pseudomonadati</taxon>
        <taxon>Pseudomonadota</taxon>
        <taxon>Gammaproteobacteria</taxon>
        <taxon>Cellvibrionales</taxon>
        <taxon>Halieaceae</taxon>
        <taxon>Candidatus Litorirhabdus</taxon>
    </lineage>
</organism>
<proteinExistence type="predicted"/>
<gene>
    <name evidence="2" type="ORF">EYC98_15600</name>
</gene>
<feature type="signal peptide" evidence="1">
    <location>
        <begin position="1"/>
        <end position="25"/>
    </location>
</feature>
<dbReference type="EMBL" id="SHNN01000003">
    <property type="protein sequence ID" value="MCX2982287.1"/>
    <property type="molecule type" value="Genomic_DNA"/>
</dbReference>
<evidence type="ECO:0000313" key="2">
    <source>
        <dbReference type="EMBL" id="MCX2982287.1"/>
    </source>
</evidence>
<dbReference type="PROSITE" id="PS51257">
    <property type="entry name" value="PROKAR_LIPOPROTEIN"/>
    <property type="match status" value="1"/>
</dbReference>
<feature type="chain" id="PRO_5045525105" evidence="1">
    <location>
        <begin position="26"/>
        <end position="186"/>
    </location>
</feature>
<evidence type="ECO:0000313" key="3">
    <source>
        <dbReference type="Proteomes" id="UP001143362"/>
    </source>
</evidence>
<sequence length="186" mass="20918">MKNSIRKLFAASTTALLMAGLGACSQTPTQVSQQCELSETSNVDRLFAEVGEKLQDRSCHYSYPRYRDQLLSAAKGSPGPDNEARFAGLLRDTIDQGVISKRQGQALFSQYFDPEFYVVKDEARSSCSSLRQKDKLYAGMRSELAFKREGMLEILNDKQRFREAQQHFTDLQLVLDAVEVACTQDV</sequence>
<keyword evidence="1" id="KW-0732">Signal</keyword>
<evidence type="ECO:0000256" key="1">
    <source>
        <dbReference type="SAM" id="SignalP"/>
    </source>
</evidence>
<reference evidence="2" key="1">
    <citation type="submission" date="2019-02" db="EMBL/GenBank/DDBJ databases">
        <authorList>
            <person name="Li S.-H."/>
        </authorList>
    </citation>
    <scope>NUCLEOTIDE SEQUENCE</scope>
    <source>
        <strain evidence="2">IMCC14734</strain>
    </source>
</reference>
<dbReference type="Proteomes" id="UP001143362">
    <property type="component" value="Unassembled WGS sequence"/>
</dbReference>
<name>A0ABT3TIY9_9GAMM</name>